<comment type="similarity">
    <text evidence="1">Belongs to the UPF0337 (CsbD) family.</text>
</comment>
<evidence type="ECO:0000259" key="3">
    <source>
        <dbReference type="Pfam" id="PF05532"/>
    </source>
</evidence>
<feature type="domain" description="CsbD-like" evidence="3">
    <location>
        <begin position="5"/>
        <end position="55"/>
    </location>
</feature>
<protein>
    <submittedName>
        <fullName evidence="4">CsbD-like protein</fullName>
    </submittedName>
</protein>
<dbReference type="Proteomes" id="UP000239002">
    <property type="component" value="Unassembled WGS sequence"/>
</dbReference>
<dbReference type="PANTHER" id="PTHR34977:SF1">
    <property type="entry name" value="UPF0337 PROTEIN YJBJ"/>
    <property type="match status" value="1"/>
</dbReference>
<dbReference type="Gene3D" id="1.10.1470.10">
    <property type="entry name" value="YjbJ"/>
    <property type="match status" value="1"/>
</dbReference>
<dbReference type="InterPro" id="IPR008462">
    <property type="entry name" value="CsbD"/>
</dbReference>
<dbReference type="Pfam" id="PF05532">
    <property type="entry name" value="CsbD"/>
    <property type="match status" value="1"/>
</dbReference>
<dbReference type="AlphaFoldDB" id="A0A2S6IMI3"/>
<evidence type="ECO:0000256" key="2">
    <source>
        <dbReference type="SAM" id="MobiDB-lite"/>
    </source>
</evidence>
<dbReference type="SUPFAM" id="SSF69047">
    <property type="entry name" value="Hypothetical protein YjbJ"/>
    <property type="match status" value="1"/>
</dbReference>
<comment type="caution">
    <text evidence="4">The sequence shown here is derived from an EMBL/GenBank/DDBJ whole genome shotgun (WGS) entry which is preliminary data.</text>
</comment>
<evidence type="ECO:0000313" key="5">
    <source>
        <dbReference type="Proteomes" id="UP000239002"/>
    </source>
</evidence>
<keyword evidence="5" id="KW-1185">Reference proteome</keyword>
<dbReference type="RefSeq" id="WP_104514768.1">
    <property type="nucleotide sequence ID" value="NZ_MQVW01000002.1"/>
</dbReference>
<dbReference type="InterPro" id="IPR036629">
    <property type="entry name" value="YjbJ_sf"/>
</dbReference>
<evidence type="ECO:0000313" key="4">
    <source>
        <dbReference type="EMBL" id="PPK95447.1"/>
    </source>
</evidence>
<sequence>MSDKELEGKWDQTKGKAKEEFGKLTNDKSKEAEGKTDQIKGKIEEGIGEAKRKIKNTFDDK</sequence>
<dbReference type="PANTHER" id="PTHR34977">
    <property type="entry name" value="UPF0337 PROTEIN YJBJ"/>
    <property type="match status" value="1"/>
</dbReference>
<organism evidence="4 5">
    <name type="scientific">Nonlabens xylanidelens</name>
    <dbReference type="NCBI Taxonomy" id="191564"/>
    <lineage>
        <taxon>Bacteria</taxon>
        <taxon>Pseudomonadati</taxon>
        <taxon>Bacteroidota</taxon>
        <taxon>Flavobacteriia</taxon>
        <taxon>Flavobacteriales</taxon>
        <taxon>Flavobacteriaceae</taxon>
        <taxon>Nonlabens</taxon>
    </lineage>
</organism>
<proteinExistence type="inferred from homology"/>
<evidence type="ECO:0000256" key="1">
    <source>
        <dbReference type="ARBA" id="ARBA00009129"/>
    </source>
</evidence>
<reference evidence="4 5" key="1">
    <citation type="submission" date="2018-02" db="EMBL/GenBank/DDBJ databases">
        <title>Genomic Encyclopedia of Archaeal and Bacterial Type Strains, Phase II (KMG-II): from individual species to whole genera.</title>
        <authorList>
            <person name="Goeker M."/>
        </authorList>
    </citation>
    <scope>NUCLEOTIDE SEQUENCE [LARGE SCALE GENOMIC DNA]</scope>
    <source>
        <strain evidence="4 5">DSM 16809</strain>
    </source>
</reference>
<gene>
    <name evidence="4" type="ORF">LY01_01034</name>
</gene>
<dbReference type="OrthoDB" id="9796058at2"/>
<feature type="region of interest" description="Disordered" evidence="2">
    <location>
        <begin position="1"/>
        <end position="39"/>
    </location>
</feature>
<name>A0A2S6IMI3_9FLAO</name>
<accession>A0A2S6IMI3</accession>
<dbReference type="InterPro" id="IPR050423">
    <property type="entry name" value="UPF0337_stress_rsp"/>
</dbReference>
<dbReference type="EMBL" id="PTJE01000002">
    <property type="protein sequence ID" value="PPK95447.1"/>
    <property type="molecule type" value="Genomic_DNA"/>
</dbReference>